<dbReference type="Proteomes" id="UP000287166">
    <property type="component" value="Unassembled WGS sequence"/>
</dbReference>
<dbReference type="AlphaFoldDB" id="A0A401GAR6"/>
<dbReference type="EMBL" id="BFAD01000002">
    <property type="protein sequence ID" value="GBE79276.1"/>
    <property type="molecule type" value="Genomic_DNA"/>
</dbReference>
<dbReference type="GeneID" id="38776193"/>
<comment type="caution">
    <text evidence="2">The sequence shown here is derived from an EMBL/GenBank/DDBJ whole genome shotgun (WGS) entry which is preliminary data.</text>
</comment>
<evidence type="ECO:0000313" key="2">
    <source>
        <dbReference type="EMBL" id="GBE79276.1"/>
    </source>
</evidence>
<evidence type="ECO:0000259" key="1">
    <source>
        <dbReference type="Pfam" id="PF20231"/>
    </source>
</evidence>
<feature type="domain" description="DUF6589" evidence="1">
    <location>
        <begin position="6"/>
        <end position="163"/>
    </location>
</feature>
<reference evidence="2 3" key="1">
    <citation type="journal article" date="2018" name="Sci. Rep.">
        <title>Genome sequence of the cauliflower mushroom Sparassis crispa (Hanabiratake) and its association with beneficial usage.</title>
        <authorList>
            <person name="Kiyama R."/>
            <person name="Furutani Y."/>
            <person name="Kawaguchi K."/>
            <person name="Nakanishi T."/>
        </authorList>
    </citation>
    <scope>NUCLEOTIDE SEQUENCE [LARGE SCALE GENOMIC DNA]</scope>
</reference>
<dbReference type="RefSeq" id="XP_027610189.1">
    <property type="nucleotide sequence ID" value="XM_027754388.1"/>
</dbReference>
<accession>A0A401GAR6</accession>
<organism evidence="2 3">
    <name type="scientific">Sparassis crispa</name>
    <dbReference type="NCBI Taxonomy" id="139825"/>
    <lineage>
        <taxon>Eukaryota</taxon>
        <taxon>Fungi</taxon>
        <taxon>Dikarya</taxon>
        <taxon>Basidiomycota</taxon>
        <taxon>Agaricomycotina</taxon>
        <taxon>Agaricomycetes</taxon>
        <taxon>Polyporales</taxon>
        <taxon>Sparassidaceae</taxon>
        <taxon>Sparassis</taxon>
    </lineage>
</organism>
<dbReference type="InParanoid" id="A0A401GAR6"/>
<name>A0A401GAR6_9APHY</name>
<dbReference type="InterPro" id="IPR046496">
    <property type="entry name" value="DUF6589"/>
</dbReference>
<evidence type="ECO:0000313" key="3">
    <source>
        <dbReference type="Proteomes" id="UP000287166"/>
    </source>
</evidence>
<sequence>MKFVNLHPDPPHHSGLNRRQCFNRWKFIYDLVQHGPEYFHAFEKELTEPEMLEQIPLVKSRQVPVRGMDINQSTVQGNADALEDLFQQGEVGDSTAKPGCRDVGDHVVLVHGDLATCERVQSLQQSRGEEKTPWCRFQFIVFVIGLFHLKMACTDAIWKILIKLKVAREDVASHSK</sequence>
<protein>
    <recommendedName>
        <fullName evidence="1">DUF6589 domain-containing protein</fullName>
    </recommendedName>
</protein>
<keyword evidence="3" id="KW-1185">Reference proteome</keyword>
<dbReference type="Pfam" id="PF20231">
    <property type="entry name" value="DUF6589"/>
    <property type="match status" value="1"/>
</dbReference>
<gene>
    <name evidence="2" type="ORF">SCP_0204740</name>
</gene>
<dbReference type="OrthoDB" id="4743193at2759"/>
<dbReference type="STRING" id="139825.A0A401GAR6"/>
<proteinExistence type="predicted"/>